<dbReference type="FunFam" id="3.30.1180.20:FF:000001">
    <property type="entry name" value="Dihydroxyacetone kinase 1"/>
    <property type="match status" value="1"/>
</dbReference>
<evidence type="ECO:0000256" key="2">
    <source>
        <dbReference type="ARBA" id="ARBA00022741"/>
    </source>
</evidence>
<dbReference type="Proteomes" id="UP000533598">
    <property type="component" value="Unassembled WGS sequence"/>
</dbReference>
<dbReference type="InterPro" id="IPR004006">
    <property type="entry name" value="DhaK_dom"/>
</dbReference>
<dbReference type="InterPro" id="IPR012736">
    <property type="entry name" value="DhaK_1"/>
</dbReference>
<dbReference type="FunFam" id="3.40.50.10440:FF:000001">
    <property type="entry name" value="Dihydroxyacetone kinase, DhaK subunit"/>
    <property type="match status" value="1"/>
</dbReference>
<dbReference type="Pfam" id="PF02733">
    <property type="entry name" value="Dak1"/>
    <property type="match status" value="1"/>
</dbReference>
<evidence type="ECO:0000259" key="5">
    <source>
        <dbReference type="PROSITE" id="PS51481"/>
    </source>
</evidence>
<dbReference type="NCBIfam" id="TIGR02363">
    <property type="entry name" value="dhaK1"/>
    <property type="match status" value="1"/>
</dbReference>
<evidence type="ECO:0000256" key="4">
    <source>
        <dbReference type="ARBA" id="ARBA00022840"/>
    </source>
</evidence>
<gene>
    <name evidence="6" type="ORF">HNR67_008411</name>
</gene>
<organism evidence="6 7">
    <name type="scientific">Crossiella cryophila</name>
    <dbReference type="NCBI Taxonomy" id="43355"/>
    <lineage>
        <taxon>Bacteria</taxon>
        <taxon>Bacillati</taxon>
        <taxon>Actinomycetota</taxon>
        <taxon>Actinomycetes</taxon>
        <taxon>Pseudonocardiales</taxon>
        <taxon>Pseudonocardiaceae</taxon>
        <taxon>Crossiella</taxon>
    </lineage>
</organism>
<dbReference type="PROSITE" id="PS51481">
    <property type="entry name" value="DHAK"/>
    <property type="match status" value="1"/>
</dbReference>
<dbReference type="EMBL" id="JACHMH010000001">
    <property type="protein sequence ID" value="MBB4682293.1"/>
    <property type="molecule type" value="Genomic_DNA"/>
</dbReference>
<keyword evidence="2" id="KW-0547">Nucleotide-binding</keyword>
<proteinExistence type="predicted"/>
<dbReference type="AlphaFoldDB" id="A0A7W7CM28"/>
<dbReference type="GO" id="GO:0019563">
    <property type="term" value="P:glycerol catabolic process"/>
    <property type="evidence" value="ECO:0007669"/>
    <property type="project" value="TreeGrafter"/>
</dbReference>
<keyword evidence="7" id="KW-1185">Reference proteome</keyword>
<name>A0A7W7CM28_9PSEU</name>
<evidence type="ECO:0000313" key="7">
    <source>
        <dbReference type="Proteomes" id="UP000533598"/>
    </source>
</evidence>
<feature type="domain" description="DhaK" evidence="5">
    <location>
        <begin position="7"/>
        <end position="331"/>
    </location>
</feature>
<dbReference type="EC" id="2.7.1.-" evidence="6"/>
<evidence type="ECO:0000313" key="6">
    <source>
        <dbReference type="EMBL" id="MBB4682293.1"/>
    </source>
</evidence>
<sequence>MKKIINDPADVVSEALRGMALAHADLLTVRQDPAVIHRDDAPVQGKVALVSGGGSGHEPLHGGFVGPGMLDAAVPGPVFTSPTPDGVQAAIEAVHGGAGVLLIVKNYTGDVLNFETAAEFAAIEGTEVRTVVVDDDVAVKDSLYTAGRRGVAGTVLVEKIVGAAAQRGDDLDACEALARKVVGGTRTLGVALAAGTVPHAGQPGFTLAEDELELGIGIHGEPGRARLPMEPADALVRRLVDAVTEDLPYTAGDEVLLLTNGMGGTPQIELYLAHGIAAELLAARGITVRRHLVGSYVTSLEMQGMSLTLLKLDDELVDLWDAPVRTAALRWGM</sequence>
<dbReference type="PANTHER" id="PTHR28629:SF4">
    <property type="entry name" value="TRIOKINASE_FMN CYCLASE"/>
    <property type="match status" value="1"/>
</dbReference>
<protein>
    <submittedName>
        <fullName evidence="6">Dihydroxyacetone kinase-like protein</fullName>
        <ecNumber evidence="6">2.7.1.-</ecNumber>
    </submittedName>
</protein>
<reference evidence="6 7" key="1">
    <citation type="submission" date="2020-08" db="EMBL/GenBank/DDBJ databases">
        <title>Sequencing the genomes of 1000 actinobacteria strains.</title>
        <authorList>
            <person name="Klenk H.-P."/>
        </authorList>
    </citation>
    <scope>NUCLEOTIDE SEQUENCE [LARGE SCALE GENOMIC DNA]</scope>
    <source>
        <strain evidence="6 7">DSM 44230</strain>
    </source>
</reference>
<dbReference type="GO" id="GO:0005829">
    <property type="term" value="C:cytosol"/>
    <property type="evidence" value="ECO:0007669"/>
    <property type="project" value="TreeGrafter"/>
</dbReference>
<dbReference type="GO" id="GO:0004371">
    <property type="term" value="F:glycerone kinase activity"/>
    <property type="evidence" value="ECO:0007669"/>
    <property type="project" value="InterPro"/>
</dbReference>
<dbReference type="GO" id="GO:0005524">
    <property type="term" value="F:ATP binding"/>
    <property type="evidence" value="ECO:0007669"/>
    <property type="project" value="UniProtKB-KW"/>
</dbReference>
<dbReference type="InterPro" id="IPR050861">
    <property type="entry name" value="Dihydroxyacetone_Kinase"/>
</dbReference>
<keyword evidence="1 6" id="KW-0808">Transferase</keyword>
<comment type="caution">
    <text evidence="6">The sequence shown here is derived from an EMBL/GenBank/DDBJ whole genome shotgun (WGS) entry which is preliminary data.</text>
</comment>
<keyword evidence="4" id="KW-0067">ATP-binding</keyword>
<dbReference type="PANTHER" id="PTHR28629">
    <property type="entry name" value="TRIOKINASE/FMN CYCLASE"/>
    <property type="match status" value="1"/>
</dbReference>
<dbReference type="Gene3D" id="3.40.50.10440">
    <property type="entry name" value="Dihydroxyacetone kinase, domain 1"/>
    <property type="match status" value="1"/>
</dbReference>
<evidence type="ECO:0000256" key="3">
    <source>
        <dbReference type="ARBA" id="ARBA00022777"/>
    </source>
</evidence>
<evidence type="ECO:0000256" key="1">
    <source>
        <dbReference type="ARBA" id="ARBA00022679"/>
    </source>
</evidence>
<keyword evidence="3 6" id="KW-0418">Kinase</keyword>
<accession>A0A7W7CM28</accession>
<dbReference type="RefSeq" id="WP_185009478.1">
    <property type="nucleotide sequence ID" value="NZ_BAAAUI010000007.1"/>
</dbReference>
<dbReference type="SUPFAM" id="SSF82549">
    <property type="entry name" value="DAK1/DegV-like"/>
    <property type="match status" value="1"/>
</dbReference>
<dbReference type="Gene3D" id="3.30.1180.20">
    <property type="entry name" value="Dihydroxyacetone kinase, domain 2"/>
    <property type="match status" value="1"/>
</dbReference>